<dbReference type="InterPro" id="IPR038586">
    <property type="entry name" value="Tctex-1-like_sf"/>
</dbReference>
<dbReference type="Gene3D" id="3.30.1140.40">
    <property type="entry name" value="Tctex-1"/>
    <property type="match status" value="1"/>
</dbReference>
<proteinExistence type="inferred from homology"/>
<dbReference type="InterPro" id="IPR005334">
    <property type="entry name" value="Tctex-1-like"/>
</dbReference>
<comment type="caution">
    <text evidence="2">The sequence shown here is derived from an EMBL/GenBank/DDBJ whole genome shotgun (WGS) entry which is preliminary data.</text>
</comment>
<dbReference type="PANTHER" id="PTHR21255">
    <property type="entry name" value="T-COMPLEX-ASSOCIATED-TESTIS-EXPRESSED 1/ DYNEIN LIGHT CHAIN"/>
    <property type="match status" value="1"/>
</dbReference>
<keyword evidence="3" id="KW-1185">Reference proteome</keyword>
<dbReference type="Pfam" id="PF03645">
    <property type="entry name" value="Tctex-1"/>
    <property type="match status" value="1"/>
</dbReference>
<accession>A0ABD2PC06</accession>
<dbReference type="PANTHER" id="PTHR21255:SF65">
    <property type="entry name" value="TCTEX1 DOMAIN-CONTAINING PROTEIN 2"/>
    <property type="match status" value="1"/>
</dbReference>
<dbReference type="EMBL" id="JABFTP020000185">
    <property type="protein sequence ID" value="KAL3288222.1"/>
    <property type="molecule type" value="Genomic_DNA"/>
</dbReference>
<organism evidence="2 3">
    <name type="scientific">Cryptolaemus montrouzieri</name>
    <dbReference type="NCBI Taxonomy" id="559131"/>
    <lineage>
        <taxon>Eukaryota</taxon>
        <taxon>Metazoa</taxon>
        <taxon>Ecdysozoa</taxon>
        <taxon>Arthropoda</taxon>
        <taxon>Hexapoda</taxon>
        <taxon>Insecta</taxon>
        <taxon>Pterygota</taxon>
        <taxon>Neoptera</taxon>
        <taxon>Endopterygota</taxon>
        <taxon>Coleoptera</taxon>
        <taxon>Polyphaga</taxon>
        <taxon>Cucujiformia</taxon>
        <taxon>Coccinelloidea</taxon>
        <taxon>Coccinellidae</taxon>
        <taxon>Scymninae</taxon>
        <taxon>Scymnini</taxon>
        <taxon>Cryptolaemus</taxon>
    </lineage>
</organism>
<name>A0ABD2PC06_9CUCU</name>
<evidence type="ECO:0000313" key="3">
    <source>
        <dbReference type="Proteomes" id="UP001516400"/>
    </source>
</evidence>
<comment type="similarity">
    <text evidence="1">Belongs to the dynein light chain Tctex-type family.</text>
</comment>
<dbReference type="AlphaFoldDB" id="A0ABD2PC06"/>
<evidence type="ECO:0000313" key="2">
    <source>
        <dbReference type="EMBL" id="KAL3288222.1"/>
    </source>
</evidence>
<sequence length="186" mass="20095">MPNKNRLSVGGCTCADETGGCSNGKSSCDCDAGAGGKRNREVTKKCGFAASDSGSCGGESGTCGKENGTDCVKPDPPFCVEKVRKVLKKVLLELLDNSYSEILCESLSQNAVSCVRRCVKEMKFDPRYKYVCFITVAERGQHNLPVITRTLWNPGTDACACFSHRTCTTMAIIQCFGIICERCCKN</sequence>
<gene>
    <name evidence="2" type="ORF">HHI36_002671</name>
</gene>
<reference evidence="2 3" key="1">
    <citation type="journal article" date="2021" name="BMC Biol.">
        <title>Horizontally acquired antibacterial genes associated with adaptive radiation of ladybird beetles.</title>
        <authorList>
            <person name="Li H.S."/>
            <person name="Tang X.F."/>
            <person name="Huang Y.H."/>
            <person name="Xu Z.Y."/>
            <person name="Chen M.L."/>
            <person name="Du X.Y."/>
            <person name="Qiu B.Y."/>
            <person name="Chen P.T."/>
            <person name="Zhang W."/>
            <person name="Slipinski A."/>
            <person name="Escalona H.E."/>
            <person name="Waterhouse R.M."/>
            <person name="Zwick A."/>
            <person name="Pang H."/>
        </authorList>
    </citation>
    <scope>NUCLEOTIDE SEQUENCE [LARGE SCALE GENOMIC DNA]</scope>
    <source>
        <strain evidence="2">SYSU2018</strain>
    </source>
</reference>
<protein>
    <submittedName>
        <fullName evidence="2">Uncharacterized protein</fullName>
    </submittedName>
</protein>
<dbReference type="CDD" id="cd21451">
    <property type="entry name" value="DLC-like_TCTEX1D"/>
    <property type="match status" value="1"/>
</dbReference>
<dbReference type="Proteomes" id="UP001516400">
    <property type="component" value="Unassembled WGS sequence"/>
</dbReference>
<evidence type="ECO:0000256" key="1">
    <source>
        <dbReference type="ARBA" id="ARBA00005361"/>
    </source>
</evidence>